<comment type="caution">
    <text evidence="8">The sequence shown here is derived from an EMBL/GenBank/DDBJ whole genome shotgun (WGS) entry which is preliminary data.</text>
</comment>
<dbReference type="EMBL" id="WUMU01000015">
    <property type="protein sequence ID" value="MXN18862.1"/>
    <property type="molecule type" value="Genomic_DNA"/>
</dbReference>
<evidence type="ECO:0000256" key="6">
    <source>
        <dbReference type="SAM" id="MobiDB-lite"/>
    </source>
</evidence>
<dbReference type="EC" id="5.4.4.2" evidence="3"/>
<evidence type="ECO:0000313" key="9">
    <source>
        <dbReference type="Proteomes" id="UP000477911"/>
    </source>
</evidence>
<dbReference type="Proteomes" id="UP000477911">
    <property type="component" value="Unassembled WGS sequence"/>
</dbReference>
<dbReference type="AlphaFoldDB" id="A0A6L7G5B8"/>
<dbReference type="InterPro" id="IPR005801">
    <property type="entry name" value="ADC_synthase"/>
</dbReference>
<proteinExistence type="inferred from homology"/>
<gene>
    <name evidence="8" type="ORF">GR170_13510</name>
</gene>
<dbReference type="GO" id="GO:0008909">
    <property type="term" value="F:isochorismate synthase activity"/>
    <property type="evidence" value="ECO:0007669"/>
    <property type="project" value="UniProtKB-EC"/>
</dbReference>
<dbReference type="SUPFAM" id="SSF56322">
    <property type="entry name" value="ADC synthase"/>
    <property type="match status" value="1"/>
</dbReference>
<dbReference type="Pfam" id="PF00425">
    <property type="entry name" value="Chorismate_bind"/>
    <property type="match status" value="1"/>
</dbReference>
<name>A0A6L7G5B8_9RHOB</name>
<feature type="region of interest" description="Disordered" evidence="6">
    <location>
        <begin position="190"/>
        <end position="216"/>
    </location>
</feature>
<reference evidence="8 9" key="1">
    <citation type="submission" date="2019-12" db="EMBL/GenBank/DDBJ databases">
        <authorList>
            <person name="Li M."/>
        </authorList>
    </citation>
    <scope>NUCLEOTIDE SEQUENCE [LARGE SCALE GENOMIC DNA]</scope>
    <source>
        <strain evidence="8 9">GBMRC 2024</strain>
    </source>
</reference>
<organism evidence="8 9">
    <name type="scientific">Pseudooceanicola albus</name>
    <dbReference type="NCBI Taxonomy" id="2692189"/>
    <lineage>
        <taxon>Bacteria</taxon>
        <taxon>Pseudomonadati</taxon>
        <taxon>Pseudomonadota</taxon>
        <taxon>Alphaproteobacteria</taxon>
        <taxon>Rhodobacterales</taxon>
        <taxon>Paracoccaceae</taxon>
        <taxon>Pseudooceanicola</taxon>
    </lineage>
</organism>
<protein>
    <recommendedName>
        <fullName evidence="3">isochorismate synthase</fullName>
        <ecNumber evidence="3">5.4.4.2</ecNumber>
    </recommendedName>
    <alternativeName>
        <fullName evidence="5">Isochorismate mutase</fullName>
    </alternativeName>
</protein>
<dbReference type="PANTHER" id="PTHR42839">
    <property type="entry name" value="ISOCHORISMATE SYNTHASE ENTC"/>
    <property type="match status" value="1"/>
</dbReference>
<feature type="compositionally biased region" description="Basic and acidic residues" evidence="6">
    <location>
        <begin position="198"/>
        <end position="208"/>
    </location>
</feature>
<dbReference type="GO" id="GO:0009697">
    <property type="term" value="P:salicylic acid biosynthetic process"/>
    <property type="evidence" value="ECO:0007669"/>
    <property type="project" value="TreeGrafter"/>
</dbReference>
<comment type="similarity">
    <text evidence="2">Belongs to the isochorismate synthase family.</text>
</comment>
<dbReference type="InterPro" id="IPR015890">
    <property type="entry name" value="Chorismate_C"/>
</dbReference>
<evidence type="ECO:0000256" key="5">
    <source>
        <dbReference type="ARBA" id="ARBA00041564"/>
    </source>
</evidence>
<evidence type="ECO:0000256" key="4">
    <source>
        <dbReference type="ARBA" id="ARBA00023235"/>
    </source>
</evidence>
<dbReference type="Gene3D" id="3.60.120.10">
    <property type="entry name" value="Anthranilate synthase"/>
    <property type="match status" value="1"/>
</dbReference>
<evidence type="ECO:0000256" key="1">
    <source>
        <dbReference type="ARBA" id="ARBA00000799"/>
    </source>
</evidence>
<dbReference type="PANTHER" id="PTHR42839:SF2">
    <property type="entry name" value="ISOCHORISMATE SYNTHASE ENTC"/>
    <property type="match status" value="1"/>
</dbReference>
<keyword evidence="4 8" id="KW-0413">Isomerase</keyword>
<keyword evidence="9" id="KW-1185">Reference proteome</keyword>
<feature type="domain" description="Chorismate-utilising enzyme C-terminal" evidence="7">
    <location>
        <begin position="105"/>
        <end position="361"/>
    </location>
</feature>
<evidence type="ECO:0000256" key="2">
    <source>
        <dbReference type="ARBA" id="ARBA00005297"/>
    </source>
</evidence>
<dbReference type="RefSeq" id="WP_160894982.1">
    <property type="nucleotide sequence ID" value="NZ_WUMU01000015.1"/>
</dbReference>
<comment type="catalytic activity">
    <reaction evidence="1">
        <text>chorismate = isochorismate</text>
        <dbReference type="Rhea" id="RHEA:18985"/>
        <dbReference type="ChEBI" id="CHEBI:29748"/>
        <dbReference type="ChEBI" id="CHEBI:29780"/>
        <dbReference type="EC" id="5.4.4.2"/>
    </reaction>
</comment>
<evidence type="ECO:0000259" key="7">
    <source>
        <dbReference type="Pfam" id="PF00425"/>
    </source>
</evidence>
<sequence>MTRPLTRIHSATPVGEPAFAFLETDGPRIAGPEARALPQGTSETLSERLAEALKTLPRDGLIGGALPFDRSALDIFWASDTSATSRRPGGLMPVALGLSAEPAASAYAAAVERALERMALSTRLEKVVLARSLALDCATEIDRAALLEALSGDPSATAFDVRLPGDTPRHLIGATPELLLRKSGAEISSHPLAGSARRSRDPVADRAAADSLSGSPKDRREHAFVVEAILDTLAPLCRTLSAPEGTTVTSTGSMWHLGTKIIGKLSDPETPAPVLAALLHPTPAVCGTPRPEAAQLIADLEPRDRGYYAGAVGWCDAQGDGAWYVAIRCAEVCGTQARLFAGAGIVPGSDPAAEAAETGSKFAAMLEAFGLPRDAALTLTE</sequence>
<accession>A0A6L7G5B8</accession>
<dbReference type="NCBIfam" id="TIGR00543">
    <property type="entry name" value="isochor_syn"/>
    <property type="match status" value="1"/>
</dbReference>
<dbReference type="InterPro" id="IPR004561">
    <property type="entry name" value="IsoChor_synthase"/>
</dbReference>
<evidence type="ECO:0000313" key="8">
    <source>
        <dbReference type="EMBL" id="MXN18862.1"/>
    </source>
</evidence>
<evidence type="ECO:0000256" key="3">
    <source>
        <dbReference type="ARBA" id="ARBA00012824"/>
    </source>
</evidence>